<reference evidence="10" key="1">
    <citation type="submission" date="2023-02" db="EMBL/GenBank/DDBJ databases">
        <authorList>
            <person name="Palmer J.M."/>
        </authorList>
    </citation>
    <scope>NUCLEOTIDE SEQUENCE</scope>
    <source>
        <strain evidence="10">FW57</strain>
    </source>
</reference>
<keyword evidence="9" id="KW-0472">Membrane</keyword>
<dbReference type="CDD" id="cd11061">
    <property type="entry name" value="CYP67-like"/>
    <property type="match status" value="1"/>
</dbReference>
<dbReference type="EMBL" id="JAHCVI010000004">
    <property type="protein sequence ID" value="KAG7285753.1"/>
    <property type="molecule type" value="Genomic_DNA"/>
</dbReference>
<keyword evidence="11" id="KW-1185">Reference proteome</keyword>
<keyword evidence="9" id="KW-0812">Transmembrane</keyword>
<keyword evidence="4 8" id="KW-0479">Metal-binding</keyword>
<evidence type="ECO:0000313" key="10">
    <source>
        <dbReference type="EMBL" id="KAG7285753.1"/>
    </source>
</evidence>
<feature type="transmembrane region" description="Helical" evidence="9">
    <location>
        <begin position="6"/>
        <end position="23"/>
    </location>
</feature>
<comment type="caution">
    <text evidence="10">The sequence shown here is derived from an EMBL/GenBank/DDBJ whole genome shotgun (WGS) entry which is preliminary data.</text>
</comment>
<dbReference type="Gene3D" id="1.10.630.10">
    <property type="entry name" value="Cytochrome P450"/>
    <property type="match status" value="1"/>
</dbReference>
<evidence type="ECO:0000256" key="7">
    <source>
        <dbReference type="ARBA" id="ARBA00023033"/>
    </source>
</evidence>
<evidence type="ECO:0000313" key="11">
    <source>
        <dbReference type="Proteomes" id="UP001197093"/>
    </source>
</evidence>
<name>A0AAD4HYK3_9PEZI</name>
<dbReference type="GO" id="GO:0005506">
    <property type="term" value="F:iron ion binding"/>
    <property type="evidence" value="ECO:0007669"/>
    <property type="project" value="InterPro"/>
</dbReference>
<comment type="cofactor">
    <cofactor evidence="1 8">
        <name>heme</name>
        <dbReference type="ChEBI" id="CHEBI:30413"/>
    </cofactor>
</comment>
<gene>
    <name evidence="10" type="ORF">NEMBOFW57_008047</name>
</gene>
<dbReference type="PRINTS" id="PR00385">
    <property type="entry name" value="P450"/>
</dbReference>
<dbReference type="GO" id="GO:0020037">
    <property type="term" value="F:heme binding"/>
    <property type="evidence" value="ECO:0007669"/>
    <property type="project" value="InterPro"/>
</dbReference>
<evidence type="ECO:0008006" key="12">
    <source>
        <dbReference type="Google" id="ProtNLM"/>
    </source>
</evidence>
<dbReference type="Proteomes" id="UP001197093">
    <property type="component" value="Unassembled WGS sequence"/>
</dbReference>
<sequence>MATATFLNLLAAAGGAFTHLVVFRKGEWDVAAPSVFALYSSIFAAALLSTFSPLINVPTVVITQLAICHVAGLYTSMVLHRAFFHRLSQYPGPFLARVTNFYITALSMKKLHLFEEIQKLHAQYGDYVRVGPRELSIADPEAVKIIYGSQTPVTKGPWYTLLEPRVPLFMARDKQEHARRRKVWDQGFTTKAIQGYDGRITKAINQLLSAIDREKTGTLDVSKWFSFFVFDVMEDLAFNKSSNMLANGEEAYIFKTIRADMFNIAFFSHLPWLLPFLKRTPVLNWNYHEFLDWIQKLIDERSLKEPEQPDIFSWILSAYNKGPQTQRDRWNLHGDAQLIVIAGSDSVAAALTHIFFHLAWDATLVKRLQAEFDSLPSIEHDNLMTVGLLDAVINEVMRLHPPVPSGTQRVTPPEGLWIGERFIPGDTIVQVPSYTVFRDERAFEYPNEFIPERWTTRPQLIKDKSVYIPFNIGPYACVGKRLAMLELRRVVAEILWRYDLAIAPGQTKEAFLDGKQDTFTTVSAPLHIIFTERAGRM</sequence>
<dbReference type="InterPro" id="IPR050121">
    <property type="entry name" value="Cytochrome_P450_monoxygenase"/>
</dbReference>
<keyword evidence="5" id="KW-0560">Oxidoreductase</keyword>
<protein>
    <recommendedName>
        <fullName evidence="12">Cytochrome P450</fullName>
    </recommendedName>
</protein>
<evidence type="ECO:0000256" key="3">
    <source>
        <dbReference type="ARBA" id="ARBA00022617"/>
    </source>
</evidence>
<dbReference type="PRINTS" id="PR00463">
    <property type="entry name" value="EP450I"/>
</dbReference>
<organism evidence="10 11">
    <name type="scientific">Staphylotrichum longicolle</name>
    <dbReference type="NCBI Taxonomy" id="669026"/>
    <lineage>
        <taxon>Eukaryota</taxon>
        <taxon>Fungi</taxon>
        <taxon>Dikarya</taxon>
        <taxon>Ascomycota</taxon>
        <taxon>Pezizomycotina</taxon>
        <taxon>Sordariomycetes</taxon>
        <taxon>Sordariomycetidae</taxon>
        <taxon>Sordariales</taxon>
        <taxon>Chaetomiaceae</taxon>
        <taxon>Staphylotrichum</taxon>
    </lineage>
</organism>
<dbReference type="SUPFAM" id="SSF48264">
    <property type="entry name" value="Cytochrome P450"/>
    <property type="match status" value="1"/>
</dbReference>
<feature type="transmembrane region" description="Helical" evidence="9">
    <location>
        <begin position="35"/>
        <end position="55"/>
    </location>
</feature>
<dbReference type="InterPro" id="IPR001128">
    <property type="entry name" value="Cyt_P450"/>
</dbReference>
<evidence type="ECO:0000256" key="4">
    <source>
        <dbReference type="ARBA" id="ARBA00022723"/>
    </source>
</evidence>
<evidence type="ECO:0000256" key="8">
    <source>
        <dbReference type="PIRSR" id="PIRSR602401-1"/>
    </source>
</evidence>
<evidence type="ECO:0000256" key="6">
    <source>
        <dbReference type="ARBA" id="ARBA00023004"/>
    </source>
</evidence>
<dbReference type="AlphaFoldDB" id="A0AAD4HYK3"/>
<evidence type="ECO:0000256" key="9">
    <source>
        <dbReference type="SAM" id="Phobius"/>
    </source>
</evidence>
<evidence type="ECO:0000256" key="2">
    <source>
        <dbReference type="ARBA" id="ARBA00010617"/>
    </source>
</evidence>
<keyword evidence="3 8" id="KW-0349">Heme</keyword>
<proteinExistence type="inferred from homology"/>
<keyword evidence="6 8" id="KW-0408">Iron</keyword>
<dbReference type="PANTHER" id="PTHR24305">
    <property type="entry name" value="CYTOCHROME P450"/>
    <property type="match status" value="1"/>
</dbReference>
<dbReference type="InterPro" id="IPR036396">
    <property type="entry name" value="Cyt_P450_sf"/>
</dbReference>
<dbReference type="Pfam" id="PF00067">
    <property type="entry name" value="p450"/>
    <property type="match status" value="1"/>
</dbReference>
<evidence type="ECO:0000256" key="1">
    <source>
        <dbReference type="ARBA" id="ARBA00001971"/>
    </source>
</evidence>
<dbReference type="InterPro" id="IPR002401">
    <property type="entry name" value="Cyt_P450_E_grp-I"/>
</dbReference>
<dbReference type="PANTHER" id="PTHR24305:SF187">
    <property type="entry name" value="P450, PUTATIVE (EUROFUNG)-RELATED"/>
    <property type="match status" value="1"/>
</dbReference>
<comment type="similarity">
    <text evidence="2">Belongs to the cytochrome P450 family.</text>
</comment>
<feature type="binding site" description="axial binding residue" evidence="8">
    <location>
        <position position="477"/>
    </location>
    <ligand>
        <name>heme</name>
        <dbReference type="ChEBI" id="CHEBI:30413"/>
    </ligand>
    <ligandPart>
        <name>Fe</name>
        <dbReference type="ChEBI" id="CHEBI:18248"/>
    </ligandPart>
</feature>
<keyword evidence="7" id="KW-0503">Monooxygenase</keyword>
<dbReference type="GO" id="GO:0004497">
    <property type="term" value="F:monooxygenase activity"/>
    <property type="evidence" value="ECO:0007669"/>
    <property type="project" value="UniProtKB-KW"/>
</dbReference>
<evidence type="ECO:0000256" key="5">
    <source>
        <dbReference type="ARBA" id="ARBA00023002"/>
    </source>
</evidence>
<accession>A0AAD4HYK3</accession>
<dbReference type="GO" id="GO:0016705">
    <property type="term" value="F:oxidoreductase activity, acting on paired donors, with incorporation or reduction of molecular oxygen"/>
    <property type="evidence" value="ECO:0007669"/>
    <property type="project" value="InterPro"/>
</dbReference>
<keyword evidence="9" id="KW-1133">Transmembrane helix</keyword>